<dbReference type="Gene3D" id="3.20.20.190">
    <property type="entry name" value="Phosphatidylinositol (PI) phosphodiesterase"/>
    <property type="match status" value="1"/>
</dbReference>
<reference evidence="2" key="1">
    <citation type="journal article" date="2012" name="Mol. Plant Microbe Interact.">
        <title>A highly conserved effector in Fusarium oxysporum is required for full virulence on Arabidopsis.</title>
        <authorList>
            <person name="Thatcher L.F."/>
            <person name="Gardiner D.M."/>
            <person name="Kazan K."/>
            <person name="Manners J."/>
        </authorList>
    </citation>
    <scope>NUCLEOTIDE SEQUENCE [LARGE SCALE GENOMIC DNA]</scope>
    <source>
        <strain evidence="2">Fo5176</strain>
    </source>
</reference>
<dbReference type="InterPro" id="IPR051057">
    <property type="entry name" value="PI-PLC_domain"/>
</dbReference>
<sequence length="447" mass="49897">MGEGGTLALVNGTPYKWIRTNQSNYQMSSWNLPQWIDPGTVSSNYVEFKQGLFVERSDTRGITAYTLEGTDCSFRIHVSDAPSKIWVELVSLEAVNNPRGSSIQLGWRHDGIVNFILSGKQGSFHTTNPPVGWMHQNLATLGPRPLSQICMLGSHDSGMSFVSHSDIPSGLIDDYVLCQATPVHGQLAYGARYFDIRPQISGGGFWTGHYTGKIGARGESLASIISGVNSFLSQYPELVILNFSHTLQTDVGGDWRTFNDNEWRRLLGELLKLENRYVVQDEKKAQDLSLIPLQDFIGNGRGAVVCVVENEGLDMRDFKNKGFYKPSQLNVYNQYSNTDDAVVMVSDQINKMKGHMPTKDKQLFLLSWTLTQQAPSWNGNLVDFATKVVAFLKPIRVLAYTCNKELVTRLLPVVNNTSFPNVVYIDYVDNSDYTALVVAVNDKVFNN</sequence>
<dbReference type="EnsemblFungi" id="FOXG_15845T0">
    <property type="protein sequence ID" value="FOXG_15845P0"/>
    <property type="gene ID" value="FOXG_15845"/>
</dbReference>
<dbReference type="Proteomes" id="UP000002489">
    <property type="component" value="Unassembled WGS sequence"/>
</dbReference>
<dbReference type="InterPro" id="IPR017946">
    <property type="entry name" value="PLC-like_Pdiesterase_TIM-brl"/>
</dbReference>
<proteinExistence type="predicted"/>
<gene>
    <name evidence="1" type="primary">28956852</name>
</gene>
<evidence type="ECO:0000313" key="2">
    <source>
        <dbReference type="Proteomes" id="UP000002489"/>
    </source>
</evidence>
<dbReference type="GO" id="GO:0006629">
    <property type="term" value="P:lipid metabolic process"/>
    <property type="evidence" value="ECO:0007669"/>
    <property type="project" value="InterPro"/>
</dbReference>
<accession>A0A0D2YHP9</accession>
<dbReference type="PANTHER" id="PTHR13593:SF143">
    <property type="entry name" value="PHOSPHATIDYLINOSITOL-SPECIFIC PHOSPHOLIPASE C X DOMAIN-CONTAINING PROTEIN"/>
    <property type="match status" value="1"/>
</dbReference>
<dbReference type="VEuPathDB" id="FungiDB:FOXG_15845"/>
<protein>
    <submittedName>
        <fullName evidence="1">Uncharacterized protein</fullName>
    </submittedName>
</protein>
<dbReference type="SUPFAM" id="SSF51695">
    <property type="entry name" value="PLC-like phosphodiesterases"/>
    <property type="match status" value="1"/>
</dbReference>
<reference evidence="1" key="2">
    <citation type="submission" date="2025-08" db="UniProtKB">
        <authorList>
            <consortium name="EnsemblFungi"/>
        </authorList>
    </citation>
    <scope>IDENTIFICATION</scope>
    <source>
        <strain evidence="1">4287 / CBS 123668 / FGSC 9935 / NRRL 34936</strain>
    </source>
</reference>
<dbReference type="GO" id="GO:0008081">
    <property type="term" value="F:phosphoric diester hydrolase activity"/>
    <property type="evidence" value="ECO:0007669"/>
    <property type="project" value="InterPro"/>
</dbReference>
<name>A0A0D2YHP9_FUSOF</name>
<organism evidence="1 2">
    <name type="scientific">Fusarium oxysporum (strain Fo5176)</name>
    <name type="common">Fusarium vascular wilt</name>
    <dbReference type="NCBI Taxonomy" id="660025"/>
    <lineage>
        <taxon>Eukaryota</taxon>
        <taxon>Fungi</taxon>
        <taxon>Dikarya</taxon>
        <taxon>Ascomycota</taxon>
        <taxon>Pezizomycotina</taxon>
        <taxon>Sordariomycetes</taxon>
        <taxon>Hypocreomycetidae</taxon>
        <taxon>Hypocreales</taxon>
        <taxon>Nectriaceae</taxon>
        <taxon>Fusarium</taxon>
        <taxon>Fusarium oxysporum species complex</taxon>
    </lineage>
</organism>
<dbReference type="AlphaFoldDB" id="A0A0D2YHP9"/>
<evidence type="ECO:0000313" key="1">
    <source>
        <dbReference type="EnsemblFungi" id="FOXG_15845P0"/>
    </source>
</evidence>
<dbReference type="PANTHER" id="PTHR13593">
    <property type="match status" value="1"/>
</dbReference>